<dbReference type="EMBL" id="ODYU01007635">
    <property type="protein sequence ID" value="SOQ50588.1"/>
    <property type="molecule type" value="Genomic_DNA"/>
</dbReference>
<gene>
    <name evidence="1" type="ORF">SFRICE_024545</name>
</gene>
<evidence type="ECO:0000313" key="1">
    <source>
        <dbReference type="EMBL" id="SOQ50588.1"/>
    </source>
</evidence>
<accession>A0A2H1WBZ4</accession>
<reference evidence="1" key="1">
    <citation type="submission" date="2016-07" db="EMBL/GenBank/DDBJ databases">
        <authorList>
            <person name="Bretaudeau A."/>
        </authorList>
    </citation>
    <scope>NUCLEOTIDE SEQUENCE</scope>
    <source>
        <strain evidence="1">Rice</strain>
        <tissue evidence="1">Whole body</tissue>
    </source>
</reference>
<proteinExistence type="predicted"/>
<sequence>MGAERCNLVSKTVKRRFKCVAGLLWVRNLRVVGESGLGKGVIAPPVISLTQQKRCFTSVFCEAVVSIRSSRLIRGES</sequence>
<name>A0A2H1WBZ4_SPOFR</name>
<protein>
    <submittedName>
        <fullName evidence="1">SFRICE_024545</fullName>
    </submittedName>
</protein>
<dbReference type="AlphaFoldDB" id="A0A2H1WBZ4"/>
<organism evidence="1">
    <name type="scientific">Spodoptera frugiperda</name>
    <name type="common">Fall armyworm</name>
    <dbReference type="NCBI Taxonomy" id="7108"/>
    <lineage>
        <taxon>Eukaryota</taxon>
        <taxon>Metazoa</taxon>
        <taxon>Ecdysozoa</taxon>
        <taxon>Arthropoda</taxon>
        <taxon>Hexapoda</taxon>
        <taxon>Insecta</taxon>
        <taxon>Pterygota</taxon>
        <taxon>Neoptera</taxon>
        <taxon>Endopterygota</taxon>
        <taxon>Lepidoptera</taxon>
        <taxon>Glossata</taxon>
        <taxon>Ditrysia</taxon>
        <taxon>Noctuoidea</taxon>
        <taxon>Noctuidae</taxon>
        <taxon>Amphipyrinae</taxon>
        <taxon>Spodoptera</taxon>
    </lineage>
</organism>